<comment type="caution">
    <text evidence="2">The sequence shown here is derived from an EMBL/GenBank/DDBJ whole genome shotgun (WGS) entry which is preliminary data.</text>
</comment>
<keyword evidence="3" id="KW-1185">Reference proteome</keyword>
<evidence type="ECO:0000256" key="1">
    <source>
        <dbReference type="SAM" id="MobiDB-lite"/>
    </source>
</evidence>
<organism evidence="2 3">
    <name type="scientific">Dimorphilus gyrociliatus</name>
    <dbReference type="NCBI Taxonomy" id="2664684"/>
    <lineage>
        <taxon>Eukaryota</taxon>
        <taxon>Metazoa</taxon>
        <taxon>Spiralia</taxon>
        <taxon>Lophotrochozoa</taxon>
        <taxon>Annelida</taxon>
        <taxon>Polychaeta</taxon>
        <taxon>Polychaeta incertae sedis</taxon>
        <taxon>Dinophilidae</taxon>
        <taxon>Dimorphilus</taxon>
    </lineage>
</organism>
<proteinExistence type="predicted"/>
<feature type="compositionally biased region" description="Low complexity" evidence="1">
    <location>
        <begin position="1"/>
        <end position="23"/>
    </location>
</feature>
<accession>A0A7I8VT04</accession>
<protein>
    <submittedName>
        <fullName evidence="2">DgyrCDS8036</fullName>
    </submittedName>
</protein>
<dbReference type="Proteomes" id="UP000549394">
    <property type="component" value="Unassembled WGS sequence"/>
</dbReference>
<evidence type="ECO:0000313" key="3">
    <source>
        <dbReference type="Proteomes" id="UP000549394"/>
    </source>
</evidence>
<feature type="region of interest" description="Disordered" evidence="1">
    <location>
        <begin position="1"/>
        <end position="73"/>
    </location>
</feature>
<evidence type="ECO:0000313" key="2">
    <source>
        <dbReference type="EMBL" id="CAD5119424.1"/>
    </source>
</evidence>
<reference evidence="2 3" key="1">
    <citation type="submission" date="2020-08" db="EMBL/GenBank/DDBJ databases">
        <authorList>
            <person name="Hejnol A."/>
        </authorList>
    </citation>
    <scope>NUCLEOTIDE SEQUENCE [LARGE SCALE GENOMIC DNA]</scope>
</reference>
<sequence length="245" mass="27918">MTSTETSSDIETSSYSTVTSESTAIDLSKTNEKDFTDTESSYSSSNSTSSFVSSPTYSTRSPIPTPRKSKTYSYTTTFNSFNSSEENGSDPTTTDDSQIYQLYKSDFETAISSAYSPRRRKPSEISISRTSAPTTGYLYTEDFETGTEVFNEEELTDSSERGENIKDFEDLLEYSEGTFIDKAQEDEEKQLEDYVRSKLEMLKGKIKKERVKETKPSIIPRRKKRTDLSKTFCLLWLFTVLYIVF</sequence>
<feature type="compositionally biased region" description="Low complexity" evidence="1">
    <location>
        <begin position="38"/>
        <end position="61"/>
    </location>
</feature>
<name>A0A7I8VT04_9ANNE</name>
<gene>
    <name evidence="2" type="ORF">DGYR_LOCUS7671</name>
</gene>
<dbReference type="EMBL" id="CAJFCJ010000010">
    <property type="protein sequence ID" value="CAD5119424.1"/>
    <property type="molecule type" value="Genomic_DNA"/>
</dbReference>
<dbReference type="AlphaFoldDB" id="A0A7I8VT04"/>